<feature type="domain" description="Transmembrane protein TMEM132 N-terminal" evidence="8">
    <location>
        <begin position="34"/>
        <end position="97"/>
    </location>
</feature>
<feature type="region of interest" description="Disordered" evidence="6">
    <location>
        <begin position="506"/>
        <end position="528"/>
    </location>
</feature>
<dbReference type="PANTHER" id="PTHR13388:SF7">
    <property type="entry name" value="TRANSMEMBRANE PROTEIN 132E"/>
    <property type="match status" value="1"/>
</dbReference>
<evidence type="ECO:0000259" key="12">
    <source>
        <dbReference type="Pfam" id="PF23481"/>
    </source>
</evidence>
<protein>
    <submittedName>
        <fullName evidence="15">Transmembrane protein 132E</fullName>
    </submittedName>
</protein>
<dbReference type="GO" id="GO:0035677">
    <property type="term" value="P:posterior lateral line neuromast hair cell development"/>
    <property type="evidence" value="ECO:0007669"/>
    <property type="project" value="Ensembl"/>
</dbReference>
<feature type="domain" description="Transmembrane protein TMEM132 cohesin-like" evidence="11">
    <location>
        <begin position="276"/>
        <end position="381"/>
    </location>
</feature>
<evidence type="ECO:0000256" key="2">
    <source>
        <dbReference type="ARBA" id="ARBA00006166"/>
    </source>
</evidence>
<dbReference type="InterPro" id="IPR055423">
    <property type="entry name" value="Ig_TMEM132_5th"/>
</dbReference>
<dbReference type="Pfam" id="PF23487">
    <property type="entry name" value="Ig_TMEM132_6th"/>
    <property type="match status" value="1"/>
</dbReference>
<dbReference type="GO" id="GO:0044297">
    <property type="term" value="C:cell body"/>
    <property type="evidence" value="ECO:0007669"/>
    <property type="project" value="Ensembl"/>
</dbReference>
<keyword evidence="3 7" id="KW-0812">Transmembrane</keyword>
<feature type="region of interest" description="Disordered" evidence="6">
    <location>
        <begin position="757"/>
        <end position="811"/>
    </location>
</feature>
<evidence type="ECO:0000259" key="9">
    <source>
        <dbReference type="Pfam" id="PF15706"/>
    </source>
</evidence>
<reference evidence="15" key="3">
    <citation type="submission" date="2025-08" db="UniProtKB">
        <authorList>
            <consortium name="Ensembl"/>
        </authorList>
    </citation>
    <scope>IDENTIFICATION</scope>
</reference>
<comment type="subcellular location">
    <subcellularLocation>
        <location evidence="1">Membrane</location>
        <topology evidence="1">Single-pass type I membrane protein</topology>
    </subcellularLocation>
</comment>
<feature type="domain" description="Transmembrane protein TMEM132 fifth" evidence="13">
    <location>
        <begin position="484"/>
        <end position="624"/>
    </location>
</feature>
<dbReference type="Proteomes" id="UP000001519">
    <property type="component" value="Chromosome 5"/>
</dbReference>
<dbReference type="AlphaFoldDB" id="G3RH39"/>
<dbReference type="InterPro" id="IPR031435">
    <property type="entry name" value="TMEM132_N"/>
</dbReference>
<keyword evidence="16" id="KW-1185">Reference proteome</keyword>
<evidence type="ECO:0000256" key="7">
    <source>
        <dbReference type="SAM" id="Phobius"/>
    </source>
</evidence>
<dbReference type="InterPro" id="IPR031436">
    <property type="entry name" value="TMEM132_C"/>
</dbReference>
<comment type="similarity">
    <text evidence="2">Belongs to the TMEM132 family.</text>
</comment>
<evidence type="ECO:0000256" key="3">
    <source>
        <dbReference type="ARBA" id="ARBA00022692"/>
    </source>
</evidence>
<dbReference type="HOGENOM" id="CLU_009871_0_1_1"/>
<evidence type="ECO:0000259" key="8">
    <source>
        <dbReference type="Pfam" id="PF15705"/>
    </source>
</evidence>
<evidence type="ECO:0000256" key="6">
    <source>
        <dbReference type="SAM" id="MobiDB-lite"/>
    </source>
</evidence>
<evidence type="ECO:0000259" key="14">
    <source>
        <dbReference type="Pfam" id="PF23487"/>
    </source>
</evidence>
<reference evidence="16" key="1">
    <citation type="submission" date="2011-05" db="EMBL/GenBank/DDBJ databases">
        <title>Insights into the evolution of the great apes provided by the gorilla genome.</title>
        <authorList>
            <person name="Scally A."/>
        </authorList>
    </citation>
    <scope>NUCLEOTIDE SEQUENCE [LARGE SCALE GENOMIC DNA]</scope>
</reference>
<reference evidence="15 16" key="2">
    <citation type="journal article" date="2012" name="Nature">
        <title>Insights into hominid evolution from the gorilla genome sequence.</title>
        <authorList>
            <person name="Scally A."/>
            <person name="Dutheil J.Y."/>
            <person name="Hillier L.W."/>
            <person name="Jordan G.E."/>
            <person name="Goodhead I."/>
            <person name="Herrero J."/>
            <person name="Hobolth A."/>
            <person name="Lappalainen T."/>
            <person name="Mailund T."/>
            <person name="Marques-Bonet T."/>
            <person name="McCarthy S."/>
            <person name="Montgomery S.H."/>
            <person name="Schwalie P.C."/>
            <person name="Tang Y.A."/>
            <person name="Ward M.C."/>
            <person name="Xue Y."/>
            <person name="Yngvadottir B."/>
            <person name="Alkan C."/>
            <person name="Andersen L.N."/>
            <person name="Ayub Q."/>
            <person name="Ball E.V."/>
            <person name="Beal K."/>
            <person name="Bradley B.J."/>
            <person name="Chen Y."/>
            <person name="Clee C.M."/>
            <person name="Fitzgerald S."/>
            <person name="Graves T.A."/>
            <person name="Gu Y."/>
            <person name="Heath P."/>
            <person name="Heger A."/>
            <person name="Karakoc E."/>
            <person name="Kolb-Kokocinski A."/>
            <person name="Laird G.K."/>
            <person name="Lunter G."/>
            <person name="Meader S."/>
            <person name="Mort M."/>
            <person name="Mullikin J.C."/>
            <person name="Munch K."/>
            <person name="O'Connor T.D."/>
            <person name="Phillips A.D."/>
            <person name="Prado-Martinez J."/>
            <person name="Rogers A.S."/>
            <person name="Sajjadian S."/>
            <person name="Schmidt D."/>
            <person name="Shaw K."/>
            <person name="Simpson J.T."/>
            <person name="Stenson P.D."/>
            <person name="Turner D.J."/>
            <person name="Vigilant L."/>
            <person name="Vilella A.J."/>
            <person name="Whitener W."/>
            <person name="Zhu B."/>
            <person name="Cooper D.N."/>
            <person name="de Jong P."/>
            <person name="Dermitzakis E.T."/>
            <person name="Eichler E.E."/>
            <person name="Flicek P."/>
            <person name="Goldman N."/>
            <person name="Mundy N.I."/>
            <person name="Ning Z."/>
            <person name="Odom D.T."/>
            <person name="Ponting C.P."/>
            <person name="Quail M.A."/>
            <person name="Ryder O.A."/>
            <person name="Searle S.M."/>
            <person name="Warren W.C."/>
            <person name="Wilson R.K."/>
            <person name="Schierup M.H."/>
            <person name="Rogers J."/>
            <person name="Tyler-Smith C."/>
            <person name="Durbin R."/>
        </authorList>
    </citation>
    <scope>NUCLEOTIDE SEQUENCE [LARGE SCALE GENOMIC DNA]</scope>
</reference>
<dbReference type="OMA" id="GEMVPRR"/>
<evidence type="ECO:0000256" key="1">
    <source>
        <dbReference type="ARBA" id="ARBA00004479"/>
    </source>
</evidence>
<evidence type="ECO:0000256" key="4">
    <source>
        <dbReference type="ARBA" id="ARBA00022989"/>
    </source>
</evidence>
<dbReference type="Pfam" id="PF23039">
    <property type="entry name" value="TMEM132_3rd"/>
    <property type="match status" value="1"/>
</dbReference>
<dbReference type="InterPro" id="IPR055422">
    <property type="entry name" value="Ig_TMEM132_2nd"/>
</dbReference>
<feature type="compositionally biased region" description="Low complexity" evidence="6">
    <location>
        <begin position="915"/>
        <end position="927"/>
    </location>
</feature>
<dbReference type="PANTHER" id="PTHR13388">
    <property type="entry name" value="DETONATOR, ISOFORM E"/>
    <property type="match status" value="1"/>
</dbReference>
<feature type="region of interest" description="Disordered" evidence="6">
    <location>
        <begin position="12"/>
        <end position="31"/>
    </location>
</feature>
<evidence type="ECO:0000313" key="16">
    <source>
        <dbReference type="Proteomes" id="UP000001519"/>
    </source>
</evidence>
<evidence type="ECO:0000313" key="15">
    <source>
        <dbReference type="Ensembl" id="ENSGGOP00000014954.3"/>
    </source>
</evidence>
<name>G3RH39_GORGO</name>
<dbReference type="InterPro" id="IPR031437">
    <property type="entry name" value="Ig_TMEM132_4th"/>
</dbReference>
<feature type="domain" description="Transmembrane protein TMEM132 sixth" evidence="14">
    <location>
        <begin position="625"/>
        <end position="738"/>
    </location>
</feature>
<reference evidence="15" key="4">
    <citation type="submission" date="2025-09" db="UniProtKB">
        <authorList>
            <consortium name="Ensembl"/>
        </authorList>
    </citation>
    <scope>IDENTIFICATION</scope>
</reference>
<keyword evidence="4 7" id="KW-1133">Transmembrane helix</keyword>
<dbReference type="Pfam" id="PF15706">
    <property type="entry name" value="TMEM132_C"/>
    <property type="match status" value="1"/>
</dbReference>
<evidence type="ECO:0000259" key="11">
    <source>
        <dbReference type="Pfam" id="PF23039"/>
    </source>
</evidence>
<keyword evidence="5 7" id="KW-0472">Membrane</keyword>
<gene>
    <name evidence="15" type="primary">TMEM132E</name>
</gene>
<evidence type="ECO:0000259" key="13">
    <source>
        <dbReference type="Pfam" id="PF23486"/>
    </source>
</evidence>
<dbReference type="GeneTree" id="ENSGT00940000158479"/>
<dbReference type="Pfam" id="PF15705">
    <property type="entry name" value="TMEM132_N"/>
    <property type="match status" value="1"/>
</dbReference>
<organism evidence="15 16">
    <name type="scientific">Gorilla gorilla gorilla</name>
    <name type="common">Western lowland gorilla</name>
    <dbReference type="NCBI Taxonomy" id="9595"/>
    <lineage>
        <taxon>Eukaryota</taxon>
        <taxon>Metazoa</taxon>
        <taxon>Chordata</taxon>
        <taxon>Craniata</taxon>
        <taxon>Vertebrata</taxon>
        <taxon>Euteleostomi</taxon>
        <taxon>Mammalia</taxon>
        <taxon>Eutheria</taxon>
        <taxon>Euarchontoglires</taxon>
        <taxon>Primates</taxon>
        <taxon>Haplorrhini</taxon>
        <taxon>Catarrhini</taxon>
        <taxon>Hominidae</taxon>
        <taxon>Gorilla</taxon>
    </lineage>
</organism>
<dbReference type="Pfam" id="PF23486">
    <property type="entry name" value="Ig_TMEM132_5th"/>
    <property type="match status" value="1"/>
</dbReference>
<dbReference type="Bgee" id="ENSGGOG00000015325">
    <property type="expression patterns" value="Expressed in frontal cortex and 5 other cell types or tissues"/>
</dbReference>
<proteinExistence type="inferred from homology"/>
<sequence>PPWASFLCLSPASGRSHPASPSPPGPQASPVLPVSYRLSHTRLAFFLREARPPSPAVANSSLQRSEPFVVFQTKELPVLNVSLGPFSTSQVVARELLQPSSTLDIPERLTVNWKVRAFIVRSHVPASQPVAQVLFYVAGRDWDDFGVTERLPCVRLHAFRDAREVKSSCRLSGGLATCLVRAELPLAWFGPPAPAAPPTARRKSPDRLEPEATGESQQAELYYTLHAPDASGGCGGSRRGLICSPSPQYSLVMVARQAALGCSLTLSLFFLPLCPRVKAKKGVTLLGTKSRSGQWHVTSELLTGAKHSTATVDVAWAQSTPLSPREGQGPLEILQLDFEMENFTSQSVKRRIMWHIDYRGHGALPDLERAVTELTVIQRDVQAILPLAMDTEIINTAILTGRTVAIPVKVIAIEVNGLVLDVSALVECESDNEDIIKVSSSCDYVFVSGKESRGSMNARVTFRYDVLNAPLEMTVWVPKLPLHIELSDARLSQVKGWRVPILPDRRSVRESEDEDEEEEERRQSASRGCTLQYQHATLQVFTQFHTTSSEGTDQVVTMLGPDWLVEVTDLVSDFMRVGDPRVAHMVDSSTLAGLEPGTTPFKVVSPLTEAVLGETLLTVTEEKVSITQLQAQVVASLALSLRPSPGSSHTILATTAAQQTLSFLKQEALLSLWLSYSDGTTAPLSLYSPRDYGLLVSSLDEHVATVTQDRAFPLVVAEAEGSGELLRAELTIAESCQKTKRKSVLATTPVGLRVHFGRDEEDPTYDYPGPSQPGPGGGEDEAREAGPPGSALPAPEAPGPGTASPVVPPTEDFLPLPTGFLQMPRGLTDLEIGMYALLGVFCLAILVFLINCIVFVLRYRHKRIPPEGQTSMDHSHHWVFLGNGQPLRVQGELSPPAGNPLETVPACCHGDHHSSGSSQTSVQSQVHGRGDGSSGGSARDQAEDPASSPTSKRKRVKFTTFTTLPSEELAYDSVPAGEEDEEEEEDLGWGCPDVAGPTRPTAPPDLHNYMRRIKEIA</sequence>
<dbReference type="EMBL" id="CABD030038311">
    <property type="status" value="NOT_ANNOTATED_CDS"/>
    <property type="molecule type" value="Genomic_DNA"/>
</dbReference>
<dbReference type="FunCoup" id="G3RH39">
    <property type="interactions" value="43"/>
</dbReference>
<dbReference type="EMBL" id="CABD030038312">
    <property type="status" value="NOT_ANNOTATED_CDS"/>
    <property type="molecule type" value="Genomic_DNA"/>
</dbReference>
<evidence type="ECO:0000256" key="5">
    <source>
        <dbReference type="ARBA" id="ARBA00023136"/>
    </source>
</evidence>
<accession>G3RH39</accession>
<dbReference type="InterPro" id="IPR055421">
    <property type="entry name" value="TMEM132_3rd"/>
</dbReference>
<dbReference type="InParanoid" id="G3RH39"/>
<dbReference type="Pfam" id="PF23481">
    <property type="entry name" value="Ig_TMEM132_2nd"/>
    <property type="match status" value="1"/>
</dbReference>
<feature type="transmembrane region" description="Helical" evidence="7">
    <location>
        <begin position="832"/>
        <end position="857"/>
    </location>
</feature>
<dbReference type="Ensembl" id="ENSGGOT00000015381.3">
    <property type="protein sequence ID" value="ENSGGOP00000014954.3"/>
    <property type="gene ID" value="ENSGGOG00000015325.3"/>
</dbReference>
<dbReference type="InterPro" id="IPR055424">
    <property type="entry name" value="Ig_TMEM132_6th"/>
</dbReference>
<dbReference type="Pfam" id="PF16070">
    <property type="entry name" value="Ig_TMEM132_4th"/>
    <property type="match status" value="1"/>
</dbReference>
<feature type="region of interest" description="Disordered" evidence="6">
    <location>
        <begin position="889"/>
        <end position="1006"/>
    </location>
</feature>
<feature type="domain" description="Transmembrane protein TMEM132 second Ig-like" evidence="12">
    <location>
        <begin position="114"/>
        <end position="235"/>
    </location>
</feature>
<dbReference type="GO" id="GO:0016020">
    <property type="term" value="C:membrane"/>
    <property type="evidence" value="ECO:0007669"/>
    <property type="project" value="UniProtKB-SubCell"/>
</dbReference>
<feature type="compositionally biased region" description="Acidic residues" evidence="6">
    <location>
        <begin position="977"/>
        <end position="987"/>
    </location>
</feature>
<feature type="domain" description="Transmembrane protein family 132 fourth" evidence="10">
    <location>
        <begin position="383"/>
        <end position="480"/>
    </location>
</feature>
<dbReference type="InterPro" id="IPR026307">
    <property type="entry name" value="TMEM132"/>
</dbReference>
<evidence type="ECO:0000259" key="10">
    <source>
        <dbReference type="Pfam" id="PF16070"/>
    </source>
</evidence>
<feature type="domain" description="Transmembrane protein TMEM132 C-terminal" evidence="9">
    <location>
        <begin position="819"/>
        <end position="885"/>
    </location>
</feature>